<keyword evidence="1" id="KW-0175">Coiled coil</keyword>
<dbReference type="AlphaFoldDB" id="A0A9W7G0S5"/>
<evidence type="ECO:0000256" key="3">
    <source>
        <dbReference type="SAM" id="SignalP"/>
    </source>
</evidence>
<feature type="coiled-coil region" evidence="1">
    <location>
        <begin position="41"/>
        <end position="68"/>
    </location>
</feature>
<protein>
    <recommendedName>
        <fullName evidence="6">Sulfotransferase</fullName>
    </recommendedName>
</protein>
<gene>
    <name evidence="4" type="ORF">TrCOL_g12385</name>
</gene>
<feature type="compositionally biased region" description="Gly residues" evidence="2">
    <location>
        <begin position="77"/>
        <end position="89"/>
    </location>
</feature>
<evidence type="ECO:0000256" key="2">
    <source>
        <dbReference type="SAM" id="MobiDB-lite"/>
    </source>
</evidence>
<dbReference type="InterPro" id="IPR027417">
    <property type="entry name" value="P-loop_NTPase"/>
</dbReference>
<dbReference type="Proteomes" id="UP001165065">
    <property type="component" value="Unassembled WGS sequence"/>
</dbReference>
<keyword evidence="5" id="KW-1185">Reference proteome</keyword>
<dbReference type="Gene3D" id="3.40.50.300">
    <property type="entry name" value="P-loop containing nucleotide triphosphate hydrolases"/>
    <property type="match status" value="1"/>
</dbReference>
<feature type="region of interest" description="Disordered" evidence="2">
    <location>
        <begin position="75"/>
        <end position="104"/>
    </location>
</feature>
<organism evidence="4 5">
    <name type="scientific">Triparma columacea</name>
    <dbReference type="NCBI Taxonomy" id="722753"/>
    <lineage>
        <taxon>Eukaryota</taxon>
        <taxon>Sar</taxon>
        <taxon>Stramenopiles</taxon>
        <taxon>Ochrophyta</taxon>
        <taxon>Bolidophyceae</taxon>
        <taxon>Parmales</taxon>
        <taxon>Triparmaceae</taxon>
        <taxon>Triparma</taxon>
    </lineage>
</organism>
<dbReference type="OrthoDB" id="189701at2759"/>
<feature type="signal peptide" evidence="3">
    <location>
        <begin position="1"/>
        <end position="16"/>
    </location>
</feature>
<evidence type="ECO:0000313" key="4">
    <source>
        <dbReference type="EMBL" id="GMI27799.1"/>
    </source>
</evidence>
<keyword evidence="3" id="KW-0732">Signal</keyword>
<proteinExistence type="predicted"/>
<evidence type="ECO:0000256" key="1">
    <source>
        <dbReference type="SAM" id="Coils"/>
    </source>
</evidence>
<name>A0A9W7G0S5_9STRA</name>
<reference evidence="5" key="1">
    <citation type="journal article" date="2023" name="Commun. Biol.">
        <title>Genome analysis of Parmales, the sister group of diatoms, reveals the evolutionary specialization of diatoms from phago-mixotrophs to photoautotrophs.</title>
        <authorList>
            <person name="Ban H."/>
            <person name="Sato S."/>
            <person name="Yoshikawa S."/>
            <person name="Yamada K."/>
            <person name="Nakamura Y."/>
            <person name="Ichinomiya M."/>
            <person name="Sato N."/>
            <person name="Blanc-Mathieu R."/>
            <person name="Endo H."/>
            <person name="Kuwata A."/>
            <person name="Ogata H."/>
        </authorList>
    </citation>
    <scope>NUCLEOTIDE SEQUENCE [LARGE SCALE GENOMIC DNA]</scope>
</reference>
<evidence type="ECO:0000313" key="5">
    <source>
        <dbReference type="Proteomes" id="UP001165065"/>
    </source>
</evidence>
<dbReference type="SUPFAM" id="SSF52540">
    <property type="entry name" value="P-loop containing nucleoside triphosphate hydrolases"/>
    <property type="match status" value="1"/>
</dbReference>
<evidence type="ECO:0008006" key="6">
    <source>
        <dbReference type="Google" id="ProtNLM"/>
    </source>
</evidence>
<sequence>MIVFCFVLLQTATNLARNPHGSPGERGVDHSTQFQTDAQEIESLNNLKSKLKANIEAMSNEKNRIYGEIIQEERARGGGGRGNNDGVGGVNPTEGRGNNDGVGGVKNDSGQNVYYASSVDNPATSAQPNIAHFPCPLRDDPDPEKCRLECEDADCSRAERICSNYIECSHVVYDGEKGEDLKGKFATLMHEVKEEGLSGSEAAHEKWGSKFTKDEKPRTYVIISYGGSGSKMLSGWISDLPKSSVVNVKHMHDPNPPDVLREFNRPLREATHQGDYRNRHIPGGMFPRDTSLIPEANYDNYRYIYIFKDPVEGLVSRYGHGHCLHVGGDCGNEGTFPKLAEYAKGGKDFFKISDFFEHWTTEGYGGRTYPVIAVNYHKIWDNVPAVVEALGLPEQHASSFPKRTETVRNNKTGAKEGHMNHSEEARDGLRDIYKGVLSKIRAMPAIKVV</sequence>
<feature type="chain" id="PRO_5040879286" description="Sulfotransferase" evidence="3">
    <location>
        <begin position="17"/>
        <end position="449"/>
    </location>
</feature>
<dbReference type="EMBL" id="BRYA01000648">
    <property type="protein sequence ID" value="GMI27799.1"/>
    <property type="molecule type" value="Genomic_DNA"/>
</dbReference>
<accession>A0A9W7G0S5</accession>
<comment type="caution">
    <text evidence="4">The sequence shown here is derived from an EMBL/GenBank/DDBJ whole genome shotgun (WGS) entry which is preliminary data.</text>
</comment>